<evidence type="ECO:0000313" key="2">
    <source>
        <dbReference type="EMBL" id="GMF32795.1"/>
    </source>
</evidence>
<dbReference type="AlphaFoldDB" id="A0A9W7CGQ0"/>
<proteinExistence type="predicted"/>
<reference evidence="2" key="1">
    <citation type="submission" date="2023-04" db="EMBL/GenBank/DDBJ databases">
        <title>Phytophthora lilii NBRC 32176.</title>
        <authorList>
            <person name="Ichikawa N."/>
            <person name="Sato H."/>
            <person name="Tonouchi N."/>
        </authorList>
    </citation>
    <scope>NUCLEOTIDE SEQUENCE</scope>
    <source>
        <strain evidence="2">NBRC 32176</strain>
    </source>
</reference>
<sequence length="208" mass="23618">MLSSFELVDGNADAVQQEHVFNQHVQDTVRDTFARTRNPGDSERNAELIEFMEDRSECAIDYDFQEAEVSCSEEQIAKFKELPTEEEGRKKQHRAKNRLGLKQRSKPRHHLKLRKPGRDSQSVKHSKPGVSTFLKGFMQQEQVKAALMSLRKARAAAADAFREEDNIGQLILPDVAIECSKTGTIEPKTPAEWPRGVQRCDKQLNLSA</sequence>
<feature type="compositionally biased region" description="Basic residues" evidence="1">
    <location>
        <begin position="90"/>
        <end position="115"/>
    </location>
</feature>
<dbReference type="Proteomes" id="UP001165083">
    <property type="component" value="Unassembled WGS sequence"/>
</dbReference>
<keyword evidence="3" id="KW-1185">Reference proteome</keyword>
<organism evidence="2 3">
    <name type="scientific">Phytophthora lilii</name>
    <dbReference type="NCBI Taxonomy" id="2077276"/>
    <lineage>
        <taxon>Eukaryota</taxon>
        <taxon>Sar</taxon>
        <taxon>Stramenopiles</taxon>
        <taxon>Oomycota</taxon>
        <taxon>Peronosporomycetes</taxon>
        <taxon>Peronosporales</taxon>
        <taxon>Peronosporaceae</taxon>
        <taxon>Phytophthora</taxon>
    </lineage>
</organism>
<evidence type="ECO:0000256" key="1">
    <source>
        <dbReference type="SAM" id="MobiDB-lite"/>
    </source>
</evidence>
<gene>
    <name evidence="2" type="ORF">Plil01_001400700</name>
</gene>
<name>A0A9W7CGQ0_9STRA</name>
<accession>A0A9W7CGQ0</accession>
<dbReference type="EMBL" id="BSXW01001017">
    <property type="protein sequence ID" value="GMF32795.1"/>
    <property type="molecule type" value="Genomic_DNA"/>
</dbReference>
<comment type="caution">
    <text evidence="2">The sequence shown here is derived from an EMBL/GenBank/DDBJ whole genome shotgun (WGS) entry which is preliminary data.</text>
</comment>
<protein>
    <submittedName>
        <fullName evidence="2">Unnamed protein product</fullName>
    </submittedName>
</protein>
<evidence type="ECO:0000313" key="3">
    <source>
        <dbReference type="Proteomes" id="UP001165083"/>
    </source>
</evidence>
<feature type="region of interest" description="Disordered" evidence="1">
    <location>
        <begin position="82"/>
        <end position="128"/>
    </location>
</feature>